<dbReference type="AlphaFoldDB" id="X0VDB7"/>
<protein>
    <recommendedName>
        <fullName evidence="1">Ig-like domain-containing protein</fullName>
    </recommendedName>
</protein>
<gene>
    <name evidence="2" type="ORF">S01H1_24865</name>
</gene>
<reference evidence="2" key="1">
    <citation type="journal article" date="2014" name="Front. Microbiol.">
        <title>High frequency of phylogenetically diverse reductive dehalogenase-homologous genes in deep subseafloor sedimentary metagenomes.</title>
        <authorList>
            <person name="Kawai M."/>
            <person name="Futagami T."/>
            <person name="Toyoda A."/>
            <person name="Takaki Y."/>
            <person name="Nishi S."/>
            <person name="Hori S."/>
            <person name="Arai W."/>
            <person name="Tsubouchi T."/>
            <person name="Morono Y."/>
            <person name="Uchiyama I."/>
            <person name="Ito T."/>
            <person name="Fujiyama A."/>
            <person name="Inagaki F."/>
            <person name="Takami H."/>
        </authorList>
    </citation>
    <scope>NUCLEOTIDE SEQUENCE</scope>
    <source>
        <strain evidence="2">Expedition CK06-06</strain>
    </source>
</reference>
<feature type="non-terminal residue" evidence="2">
    <location>
        <position position="208"/>
    </location>
</feature>
<sequence length="208" mass="22915">MLNGVDVRVDHDNIDNSTGYSSIFELANGGQLTCKNIQVTSIPIATQEKLSEEGSAFVLARIRAFDQSQQKDSEYNGKTVERYSDVSKQVSAVIKESTIKIENSTVNGDLTCFVCESSTAWSLSWIGGGVTVEQRFLTARTKSMFPFESAKVQLRLRDATFVCQDGFARLEDAPGQDDVPQLRVVVEHCRFIIPESAVLLEQVGVAEP</sequence>
<dbReference type="EMBL" id="BARS01014977">
    <property type="protein sequence ID" value="GAF98540.1"/>
    <property type="molecule type" value="Genomic_DNA"/>
</dbReference>
<dbReference type="PROSITE" id="PS50835">
    <property type="entry name" value="IG_LIKE"/>
    <property type="match status" value="1"/>
</dbReference>
<accession>X0VDB7</accession>
<dbReference type="InterPro" id="IPR007110">
    <property type="entry name" value="Ig-like_dom"/>
</dbReference>
<comment type="caution">
    <text evidence="2">The sequence shown here is derived from an EMBL/GenBank/DDBJ whole genome shotgun (WGS) entry which is preliminary data.</text>
</comment>
<proteinExistence type="predicted"/>
<evidence type="ECO:0000259" key="1">
    <source>
        <dbReference type="PROSITE" id="PS50835"/>
    </source>
</evidence>
<organism evidence="2">
    <name type="scientific">marine sediment metagenome</name>
    <dbReference type="NCBI Taxonomy" id="412755"/>
    <lineage>
        <taxon>unclassified sequences</taxon>
        <taxon>metagenomes</taxon>
        <taxon>ecological metagenomes</taxon>
    </lineage>
</organism>
<feature type="domain" description="Ig-like" evidence="1">
    <location>
        <begin position="88"/>
        <end position="164"/>
    </location>
</feature>
<evidence type="ECO:0000313" key="2">
    <source>
        <dbReference type="EMBL" id="GAF98540.1"/>
    </source>
</evidence>
<name>X0VDB7_9ZZZZ</name>